<evidence type="ECO:0000313" key="3">
    <source>
        <dbReference type="Proteomes" id="UP000738349"/>
    </source>
</evidence>
<name>A0A9P9IQ23_9HYPO</name>
<evidence type="ECO:0000313" key="2">
    <source>
        <dbReference type="EMBL" id="KAH7128852.1"/>
    </source>
</evidence>
<proteinExistence type="predicted"/>
<dbReference type="AlphaFoldDB" id="A0A9P9IQ23"/>
<accession>A0A9P9IQ23</accession>
<evidence type="ECO:0000256" key="1">
    <source>
        <dbReference type="SAM" id="MobiDB-lite"/>
    </source>
</evidence>
<organism evidence="2 3">
    <name type="scientific">Dactylonectria macrodidyma</name>
    <dbReference type="NCBI Taxonomy" id="307937"/>
    <lineage>
        <taxon>Eukaryota</taxon>
        <taxon>Fungi</taxon>
        <taxon>Dikarya</taxon>
        <taxon>Ascomycota</taxon>
        <taxon>Pezizomycotina</taxon>
        <taxon>Sordariomycetes</taxon>
        <taxon>Hypocreomycetidae</taxon>
        <taxon>Hypocreales</taxon>
        <taxon>Nectriaceae</taxon>
        <taxon>Dactylonectria</taxon>
    </lineage>
</organism>
<dbReference type="EMBL" id="JAGMUV010000018">
    <property type="protein sequence ID" value="KAH7128852.1"/>
    <property type="molecule type" value="Genomic_DNA"/>
</dbReference>
<reference evidence="2" key="1">
    <citation type="journal article" date="2021" name="Nat. Commun.">
        <title>Genetic determinants of endophytism in the Arabidopsis root mycobiome.</title>
        <authorList>
            <person name="Mesny F."/>
            <person name="Miyauchi S."/>
            <person name="Thiergart T."/>
            <person name="Pickel B."/>
            <person name="Atanasova L."/>
            <person name="Karlsson M."/>
            <person name="Huettel B."/>
            <person name="Barry K.W."/>
            <person name="Haridas S."/>
            <person name="Chen C."/>
            <person name="Bauer D."/>
            <person name="Andreopoulos W."/>
            <person name="Pangilinan J."/>
            <person name="LaButti K."/>
            <person name="Riley R."/>
            <person name="Lipzen A."/>
            <person name="Clum A."/>
            <person name="Drula E."/>
            <person name="Henrissat B."/>
            <person name="Kohler A."/>
            <person name="Grigoriev I.V."/>
            <person name="Martin F.M."/>
            <person name="Hacquard S."/>
        </authorList>
    </citation>
    <scope>NUCLEOTIDE SEQUENCE</scope>
    <source>
        <strain evidence="2">MPI-CAGE-AT-0147</strain>
    </source>
</reference>
<keyword evidence="3" id="KW-1185">Reference proteome</keyword>
<dbReference type="Proteomes" id="UP000738349">
    <property type="component" value="Unassembled WGS sequence"/>
</dbReference>
<feature type="region of interest" description="Disordered" evidence="1">
    <location>
        <begin position="188"/>
        <end position="211"/>
    </location>
</feature>
<sequence>MLKTTILGYTLEFIKAIGIEGRICRPLLAVNEPSCHLHLLLPHLTFAPGLRPLLSARYYGGLLRFYDENGRTYHAMSSNNKCGPGDNIITPTMRAKTSVSGNICDHEGDAYAAVANRERHRHASQPLGLSPKTKRSAKRAWDAGTRTGLWAKRARLEDKCLGDKAYAVGASTGKAGCPNRLGQLWAGTRNMGDPGNLGQVDGGRTANHPLG</sequence>
<feature type="region of interest" description="Disordered" evidence="1">
    <location>
        <begin position="121"/>
        <end position="141"/>
    </location>
</feature>
<protein>
    <submittedName>
        <fullName evidence="2">Uncharacterized protein</fullName>
    </submittedName>
</protein>
<gene>
    <name evidence="2" type="ORF">EDB81DRAFT_859911</name>
</gene>
<comment type="caution">
    <text evidence="2">The sequence shown here is derived from an EMBL/GenBank/DDBJ whole genome shotgun (WGS) entry which is preliminary data.</text>
</comment>